<dbReference type="Pfam" id="PF03929">
    <property type="entry name" value="PepSY_TM"/>
    <property type="match status" value="1"/>
</dbReference>
<dbReference type="AlphaFoldDB" id="A0A7W6GRU5"/>
<proteinExistence type="predicted"/>
<feature type="transmembrane region" description="Helical" evidence="1">
    <location>
        <begin position="16"/>
        <end position="37"/>
    </location>
</feature>
<protein>
    <submittedName>
        <fullName evidence="2">Putative iron-regulated membrane protein</fullName>
    </submittedName>
</protein>
<reference evidence="2 3" key="1">
    <citation type="submission" date="2020-08" db="EMBL/GenBank/DDBJ databases">
        <title>Genomic Encyclopedia of Type Strains, Phase IV (KMG-IV): sequencing the most valuable type-strain genomes for metagenomic binning, comparative biology and taxonomic classification.</title>
        <authorList>
            <person name="Goeker M."/>
        </authorList>
    </citation>
    <scope>NUCLEOTIDE SEQUENCE [LARGE SCALE GENOMIC DNA]</scope>
    <source>
        <strain evidence="2 3">DSM 29348</strain>
    </source>
</reference>
<dbReference type="EMBL" id="JACIEB010000009">
    <property type="protein sequence ID" value="MBB3983449.1"/>
    <property type="molecule type" value="Genomic_DNA"/>
</dbReference>
<evidence type="ECO:0000313" key="2">
    <source>
        <dbReference type="EMBL" id="MBB3983449.1"/>
    </source>
</evidence>
<dbReference type="RefSeq" id="WP_183956392.1">
    <property type="nucleotide sequence ID" value="NZ_JACIEB010000009.1"/>
</dbReference>
<keyword evidence="1" id="KW-1133">Transmembrane helix</keyword>
<feature type="transmembrane region" description="Helical" evidence="1">
    <location>
        <begin position="191"/>
        <end position="215"/>
    </location>
</feature>
<organism evidence="2 3">
    <name type="scientific">Sphingobium fontiphilum</name>
    <dbReference type="NCBI Taxonomy" id="944425"/>
    <lineage>
        <taxon>Bacteria</taxon>
        <taxon>Pseudomonadati</taxon>
        <taxon>Pseudomonadota</taxon>
        <taxon>Alphaproteobacteria</taxon>
        <taxon>Sphingomonadales</taxon>
        <taxon>Sphingomonadaceae</taxon>
        <taxon>Sphingobium</taxon>
    </lineage>
</organism>
<dbReference type="Proteomes" id="UP000552757">
    <property type="component" value="Unassembled WGS sequence"/>
</dbReference>
<feature type="transmembrane region" description="Helical" evidence="1">
    <location>
        <begin position="328"/>
        <end position="353"/>
    </location>
</feature>
<gene>
    <name evidence="2" type="ORF">GGR44_003140</name>
</gene>
<dbReference type="PANTHER" id="PTHR34219:SF3">
    <property type="entry name" value="BLL7967 PROTEIN"/>
    <property type="match status" value="1"/>
</dbReference>
<dbReference type="InterPro" id="IPR005625">
    <property type="entry name" value="PepSY-ass_TM"/>
</dbReference>
<evidence type="ECO:0000313" key="3">
    <source>
        <dbReference type="Proteomes" id="UP000552757"/>
    </source>
</evidence>
<keyword evidence="3" id="KW-1185">Reference proteome</keyword>
<dbReference type="PANTHER" id="PTHR34219">
    <property type="entry name" value="IRON-REGULATED INNER MEMBRANE PROTEIN-RELATED"/>
    <property type="match status" value="1"/>
</dbReference>
<keyword evidence="1" id="KW-0812">Transmembrane</keyword>
<accession>A0A7W6GRU5</accession>
<name>A0A7W6GRU5_9SPHN</name>
<comment type="caution">
    <text evidence="2">The sequence shown here is derived from an EMBL/GenBank/DDBJ whole genome shotgun (WGS) entry which is preliminary data.</text>
</comment>
<keyword evidence="1" id="KW-0472">Membrane</keyword>
<sequence>MNKLALRKFWFQFHKWIGLLLAILILPISVTGAVLVWHEPLDAMLNPQRHVAEGAKAALPPAAYVDAAKAVLAPGEKILALRFARGEAVTIAAAQPRKPGGGRPGRTVVYMDPATAKVLNKADGNAGFMRVMHQLHGSLMIPGVGRQIVGWVGVAMLISSLSGLWLWWPVSGSVTRGFRWKRGDRKLDTNLHHQTGFWIALPLFVLSLTGAWISFPAFFGALSGDAPQQRPGQPDRMARMRAMPIDNPRTSLNDALAVARPLAKKPLTSVEWPTDLEGRWSFSFAGETVKVDEQTGVAKADGGKARRPPPETTARLMRRIHDGTNMGIVWQVVIFLGGILPAILTVTGLTMWWRSRNWRGGRKPAARTATAI</sequence>
<evidence type="ECO:0000256" key="1">
    <source>
        <dbReference type="SAM" id="Phobius"/>
    </source>
</evidence>
<feature type="transmembrane region" description="Helical" evidence="1">
    <location>
        <begin position="148"/>
        <end position="170"/>
    </location>
</feature>